<dbReference type="Gene3D" id="2.130.10.10">
    <property type="entry name" value="YVTN repeat-like/Quinoprotein amine dehydrogenase"/>
    <property type="match status" value="4"/>
</dbReference>
<dbReference type="InterPro" id="IPR015943">
    <property type="entry name" value="WD40/YVTN_repeat-like_dom_sf"/>
</dbReference>
<reference evidence="5" key="1">
    <citation type="journal article" date="2018" name="Nat. Microbiol.">
        <title>Leveraging single-cell genomics to expand the fungal tree of life.</title>
        <authorList>
            <person name="Ahrendt S.R."/>
            <person name="Quandt C.A."/>
            <person name="Ciobanu D."/>
            <person name="Clum A."/>
            <person name="Salamov A."/>
            <person name="Andreopoulos B."/>
            <person name="Cheng J.F."/>
            <person name="Woyke T."/>
            <person name="Pelin A."/>
            <person name="Henrissat B."/>
            <person name="Reynolds N.K."/>
            <person name="Benny G.L."/>
            <person name="Smith M.E."/>
            <person name="James T.Y."/>
            <person name="Grigoriev I.V."/>
        </authorList>
    </citation>
    <scope>NUCLEOTIDE SEQUENCE [LARGE SCALE GENOMIC DNA]</scope>
    <source>
        <strain evidence="5">RSA 1356</strain>
    </source>
</reference>
<evidence type="ECO:0000256" key="2">
    <source>
        <dbReference type="SAM" id="MobiDB-lite"/>
    </source>
</evidence>
<feature type="region of interest" description="Disordered" evidence="2">
    <location>
        <begin position="44"/>
        <end position="73"/>
    </location>
</feature>
<evidence type="ECO:0000259" key="3">
    <source>
        <dbReference type="Pfam" id="PF24782"/>
    </source>
</evidence>
<feature type="repeat" description="WD" evidence="1">
    <location>
        <begin position="690"/>
        <end position="718"/>
    </location>
</feature>
<feature type="compositionally biased region" description="Low complexity" evidence="2">
    <location>
        <begin position="53"/>
        <end position="64"/>
    </location>
</feature>
<dbReference type="InterPro" id="IPR001680">
    <property type="entry name" value="WD40_rpt"/>
</dbReference>
<evidence type="ECO:0000256" key="1">
    <source>
        <dbReference type="PROSITE-ProRule" id="PRU00221"/>
    </source>
</evidence>
<feature type="compositionally biased region" description="Acidic residues" evidence="2">
    <location>
        <begin position="1588"/>
        <end position="1622"/>
    </location>
</feature>
<dbReference type="PANTHER" id="PTHR45589">
    <property type="entry name" value="WD REPEAT DOMAIN 62, ISOFORM G"/>
    <property type="match status" value="1"/>
</dbReference>
<feature type="compositionally biased region" description="Acidic residues" evidence="2">
    <location>
        <begin position="1027"/>
        <end position="1047"/>
    </location>
</feature>
<dbReference type="InterPro" id="IPR036322">
    <property type="entry name" value="WD40_repeat_dom_sf"/>
</dbReference>
<protein>
    <recommendedName>
        <fullName evidence="3">MABP1/WDR62 second WD40 domain-containing protein</fullName>
    </recommendedName>
</protein>
<dbReference type="PROSITE" id="PS50082">
    <property type="entry name" value="WD_REPEATS_2"/>
    <property type="match status" value="2"/>
</dbReference>
<accession>A0A4P9XT79</accession>
<dbReference type="SUPFAM" id="SSF50978">
    <property type="entry name" value="WD40 repeat-like"/>
    <property type="match status" value="1"/>
</dbReference>
<dbReference type="STRING" id="78915.A0A4P9XT79"/>
<feature type="region of interest" description="Disordered" evidence="2">
    <location>
        <begin position="1000"/>
        <end position="1096"/>
    </location>
</feature>
<dbReference type="Pfam" id="PF00400">
    <property type="entry name" value="WD40"/>
    <property type="match status" value="2"/>
</dbReference>
<feature type="region of interest" description="Disordered" evidence="2">
    <location>
        <begin position="949"/>
        <end position="988"/>
    </location>
</feature>
<sequence>MYNVLRRATSGVKRQGTTSTTASNSSNSNSIDYTTPWASTSSLGTRLASNGASSSSTTTTTTSSGVMVRRRKREPVLKLRMELEHTLGLTSNNNVALAAHPTQDQVAYLAGSVVVIYDHRRHRQVGLLSANAPYTPLPGADMGPSHGCSGLGMAPSFSGSALNLAAMVASGASLSSSSPSEVPSTGALAGLKKHAQAPLKTLACVVFSPDGNYVAAGEIGHQPRILVWDLHTKNLVAQMSGHRFGIMSLSFSPNMKYIISCGAQASAGSAVLDRLLIGLTPLQHDGFLYVWNWRQGIKVASNKISNRVHALTFSKDGSFCVTSGQRFVKYWYFDANGNIPDGGDYQSRHAVRVLRGRSGVLADLRDCTFQGAACGRGMSGAEYTYLVSSTGLLCLFVKDRKLDRWADMKVPSAGCLDVCDRYVVCGGADGTVRIFEPVTLKYIATLPKPHPLGVQFDQKTARIPSGIADAYPDCVALRIGHCGRKITCVYSDRSLYVWDVTDLPRIGRCRSLLFHSAPVWGVETLPTAKANEHSFPPNTFVTYSSDGSVRFWNMHPMRPSGQRSLGGRELLKTFYAGVEWPLSISRREPLPRHSFSSTNAVESAMPGVRSLSISPDARYMATGDRAGNLRVHEMATFKQLIQHEAHDAEILTIGFSTPTKNSDFLLASAGRDRLVHIFDVRNAFRPLQTLDDHSSSITAIQFSDRGRRLMSCGADKSIIFRSRQESTDGSFNFANYHLHSGRMTLYDMDIDHQRHQIAVTQNRRISMFDVVSGKPTSSEGADSLADESPAAEGILLRVALDPSGSYAVSAGSDKRVRLHDLGTGATLACMGGHSELVTGVRFTRDCTRIVSTSGDGCVFVWRIARSIVEQMRSRAVKRGIVLAPLRTSSQTSAPDLVPEDEEVGPAYPTAVPLHPRLRRQVSADGVHSHTHTLGTRSFGGSAVDLAGSLNRGAGNEDKRRGFGTSVYGSDGLGGIGGGGRRSSDAGGASSLRATLRRFSKHASTTDLPSSNATDYIADDVSQCSGGEGDDMSGTESDPEFFPDDSSAEDPNAFHVTHTHTHCTTRLTPSPSLDSDDKEASDRDDVPQPSDDETETVDGAAADVSLEEYLCGPVPVTPGASRNSITMNYLETMRRTSIRVQDLFASALTASELPQSDTVTVERDDERGATDLVLLQRQYGSSQDHDSIEQSALDNSTVATLDVNSVAGQCEMLVVEEKRNPSRRGSDATSIHGEDADPLPDQIPMPTADPVCPRPRSVSPVEARVQRRMARAGGSTSVANFGELPQPRVGRNLLSNARVESSASRQRVNAAAAHKRAESAIPARRPASGKTRIPQHTRHTSITSTVSNTSTGSEARKRRDNTAQEAEKTGKRNENLGSAAKKERDGLASKSKANTTAMPAVHPKGSKASRPARLSIATGGASGRRVNTRSPSSAVPPKKAHKGTEEDSARKVLHQMISARDALNAAMDAYAMLLHDSNTTAEIGSRSGDVSAITSATAAAGDAGTLGQIHSTLAQLQGEVAGRMLSLSPASPLPGLSAGLTPNHTRRSSQVSVSTTTTDIAECFMRPENEAVDTLVESANVDNGPIGYESDENENDSAEEEEEAEEEEDNGNDADDDCGDEEDESKHISKCIDSTSNKDDATRIMLERYSEMLLRMVENKLENRLATAD</sequence>
<feature type="repeat" description="WD" evidence="1">
    <location>
        <begin position="830"/>
        <end position="863"/>
    </location>
</feature>
<dbReference type="SMART" id="SM00320">
    <property type="entry name" value="WD40"/>
    <property type="match status" value="11"/>
</dbReference>
<evidence type="ECO:0000313" key="5">
    <source>
        <dbReference type="Proteomes" id="UP000271241"/>
    </source>
</evidence>
<dbReference type="InterPro" id="IPR052779">
    <property type="entry name" value="WDR62"/>
</dbReference>
<feature type="compositionally biased region" description="Gly residues" evidence="2">
    <location>
        <begin position="970"/>
        <end position="980"/>
    </location>
</feature>
<feature type="compositionally biased region" description="Polar residues" evidence="2">
    <location>
        <begin position="1292"/>
        <end position="1306"/>
    </location>
</feature>
<feature type="compositionally biased region" description="Low complexity" evidence="2">
    <location>
        <begin position="1339"/>
        <end position="1352"/>
    </location>
</feature>
<feature type="region of interest" description="Disordered" evidence="2">
    <location>
        <begin position="1217"/>
        <end position="1448"/>
    </location>
</feature>
<feature type="region of interest" description="Disordered" evidence="2">
    <location>
        <begin position="1"/>
        <end position="32"/>
    </location>
</feature>
<dbReference type="OrthoDB" id="6252103at2759"/>
<keyword evidence="1" id="KW-0853">WD repeat</keyword>
<dbReference type="EMBL" id="KZ992584">
    <property type="protein sequence ID" value="RKP08630.1"/>
    <property type="molecule type" value="Genomic_DNA"/>
</dbReference>
<feature type="domain" description="MABP1/WDR62 second WD40" evidence="3">
    <location>
        <begin position="519"/>
        <end position="863"/>
    </location>
</feature>
<dbReference type="Pfam" id="PF24782">
    <property type="entry name" value="WD40_MABP1-WDR62_2nd"/>
    <property type="match status" value="1"/>
</dbReference>
<keyword evidence="5" id="KW-1185">Reference proteome</keyword>
<name>A0A4P9XT79_9FUNG</name>
<dbReference type="SUPFAM" id="SSF63829">
    <property type="entry name" value="Calcium-dependent phosphotriesterase"/>
    <property type="match status" value="1"/>
</dbReference>
<organism evidence="4 5">
    <name type="scientific">Thamnocephalis sphaerospora</name>
    <dbReference type="NCBI Taxonomy" id="78915"/>
    <lineage>
        <taxon>Eukaryota</taxon>
        <taxon>Fungi</taxon>
        <taxon>Fungi incertae sedis</taxon>
        <taxon>Zoopagomycota</taxon>
        <taxon>Zoopagomycotina</taxon>
        <taxon>Zoopagomycetes</taxon>
        <taxon>Zoopagales</taxon>
        <taxon>Sigmoideomycetaceae</taxon>
        <taxon>Thamnocephalis</taxon>
    </lineage>
</organism>
<gene>
    <name evidence="4" type="ORF">THASP1DRAFT_29578</name>
</gene>
<dbReference type="PANTHER" id="PTHR45589:SF1">
    <property type="entry name" value="WD REPEAT DOMAIN 62, ISOFORM G"/>
    <property type="match status" value="1"/>
</dbReference>
<feature type="compositionally biased region" description="Low complexity" evidence="2">
    <location>
        <begin position="1249"/>
        <end position="1260"/>
    </location>
</feature>
<feature type="compositionally biased region" description="Polar residues" evidence="2">
    <location>
        <begin position="1001"/>
        <end position="1013"/>
    </location>
</feature>
<feature type="region of interest" description="Disordered" evidence="2">
    <location>
        <begin position="1579"/>
        <end position="1640"/>
    </location>
</feature>
<feature type="compositionally biased region" description="Low complexity" evidence="2">
    <location>
        <begin position="17"/>
        <end position="30"/>
    </location>
</feature>
<dbReference type="PROSITE" id="PS50294">
    <property type="entry name" value="WD_REPEATS_REGION"/>
    <property type="match status" value="1"/>
</dbReference>
<dbReference type="InterPro" id="IPR056162">
    <property type="entry name" value="WD40_MABP1-WDR62_2nd"/>
</dbReference>
<evidence type="ECO:0000313" key="4">
    <source>
        <dbReference type="EMBL" id="RKP08630.1"/>
    </source>
</evidence>
<dbReference type="Proteomes" id="UP000271241">
    <property type="component" value="Unassembled WGS sequence"/>
</dbReference>
<feature type="compositionally biased region" description="Basic and acidic residues" evidence="2">
    <location>
        <begin position="1353"/>
        <end position="1386"/>
    </location>
</feature>
<proteinExistence type="predicted"/>
<feature type="region of interest" description="Disordered" evidence="2">
    <location>
        <begin position="1535"/>
        <end position="1555"/>
    </location>
</feature>